<dbReference type="OrthoDB" id="9795011at2"/>
<feature type="domain" description="HTH tetR-type" evidence="5">
    <location>
        <begin position="8"/>
        <end position="67"/>
    </location>
</feature>
<proteinExistence type="predicted"/>
<dbReference type="EMBL" id="FNSA01000003">
    <property type="protein sequence ID" value="SEC56940.1"/>
    <property type="molecule type" value="Genomic_DNA"/>
</dbReference>
<keyword evidence="3" id="KW-0804">Transcription</keyword>
<evidence type="ECO:0000256" key="3">
    <source>
        <dbReference type="ARBA" id="ARBA00023163"/>
    </source>
</evidence>
<dbReference type="InterPro" id="IPR001647">
    <property type="entry name" value="HTH_TetR"/>
</dbReference>
<dbReference type="RefSeq" id="WP_074850555.1">
    <property type="nucleotide sequence ID" value="NZ_CBDRGN010000001.1"/>
</dbReference>
<evidence type="ECO:0000256" key="4">
    <source>
        <dbReference type="PROSITE-ProRule" id="PRU00335"/>
    </source>
</evidence>
<dbReference type="InterPro" id="IPR009057">
    <property type="entry name" value="Homeodomain-like_sf"/>
</dbReference>
<dbReference type="SUPFAM" id="SSF48498">
    <property type="entry name" value="Tetracyclin repressor-like, C-terminal domain"/>
    <property type="match status" value="1"/>
</dbReference>
<feature type="DNA-binding region" description="H-T-H motif" evidence="4">
    <location>
        <begin position="30"/>
        <end position="49"/>
    </location>
</feature>
<dbReference type="InterPro" id="IPR049445">
    <property type="entry name" value="TetR_SbtR-like_C"/>
</dbReference>
<keyword evidence="7" id="KW-1185">Reference proteome</keyword>
<gene>
    <name evidence="6" type="ORF">SAMN04489793_2622</name>
</gene>
<dbReference type="AlphaFoldDB" id="A0A1H4TL24"/>
<dbReference type="PANTHER" id="PTHR30055">
    <property type="entry name" value="HTH-TYPE TRANSCRIPTIONAL REGULATOR RUTR"/>
    <property type="match status" value="1"/>
</dbReference>
<keyword evidence="1" id="KW-0805">Transcription regulation</keyword>
<dbReference type="PANTHER" id="PTHR30055:SF234">
    <property type="entry name" value="HTH-TYPE TRANSCRIPTIONAL REGULATOR BETI"/>
    <property type="match status" value="1"/>
</dbReference>
<evidence type="ECO:0000313" key="6">
    <source>
        <dbReference type="EMBL" id="SEC56940.1"/>
    </source>
</evidence>
<evidence type="ECO:0000256" key="2">
    <source>
        <dbReference type="ARBA" id="ARBA00023125"/>
    </source>
</evidence>
<evidence type="ECO:0000313" key="7">
    <source>
        <dbReference type="Proteomes" id="UP000182241"/>
    </source>
</evidence>
<name>A0A1H4TL24_TSUTY</name>
<dbReference type="Proteomes" id="UP000182241">
    <property type="component" value="Unassembled WGS sequence"/>
</dbReference>
<sequence length="189" mass="20322">MSPRADAVRNRQKLVDAARLSFAEEGVDVPLERIAKRAGVSIGTLYNHFADRGELVDAVLPDRMARIDAIAADSAAEPDAWTAFATFLDALISAQARDRAVNEAVARGSIGTVDLVAECGRAGSAVLAVLERAHVAGVLRDDFGFDELGTLMVAVANIIALHPDDDEAWRRHLGFVLDGIRRTPHRTEA</sequence>
<dbReference type="GO" id="GO:0003700">
    <property type="term" value="F:DNA-binding transcription factor activity"/>
    <property type="evidence" value="ECO:0007669"/>
    <property type="project" value="TreeGrafter"/>
</dbReference>
<dbReference type="STRING" id="57704.SAMN04489793_2622"/>
<dbReference type="PRINTS" id="PR00455">
    <property type="entry name" value="HTHTETR"/>
</dbReference>
<dbReference type="PROSITE" id="PS50977">
    <property type="entry name" value="HTH_TETR_2"/>
    <property type="match status" value="1"/>
</dbReference>
<keyword evidence="2 4" id="KW-0238">DNA-binding</keyword>
<reference evidence="7" key="1">
    <citation type="submission" date="2016-10" db="EMBL/GenBank/DDBJ databases">
        <authorList>
            <person name="Varghese N."/>
            <person name="Submissions S."/>
        </authorList>
    </citation>
    <scope>NUCLEOTIDE SEQUENCE [LARGE SCALE GENOMIC DNA]</scope>
    <source>
        <strain evidence="7">DSM 44234</strain>
    </source>
</reference>
<organism evidence="6 7">
    <name type="scientific">Tsukamurella tyrosinosolvens</name>
    <dbReference type="NCBI Taxonomy" id="57704"/>
    <lineage>
        <taxon>Bacteria</taxon>
        <taxon>Bacillati</taxon>
        <taxon>Actinomycetota</taxon>
        <taxon>Actinomycetes</taxon>
        <taxon>Mycobacteriales</taxon>
        <taxon>Tsukamurellaceae</taxon>
        <taxon>Tsukamurella</taxon>
    </lineage>
</organism>
<dbReference type="GO" id="GO:0000976">
    <property type="term" value="F:transcription cis-regulatory region binding"/>
    <property type="evidence" value="ECO:0007669"/>
    <property type="project" value="TreeGrafter"/>
</dbReference>
<dbReference type="InterPro" id="IPR050109">
    <property type="entry name" value="HTH-type_TetR-like_transc_reg"/>
</dbReference>
<protein>
    <submittedName>
        <fullName evidence="6">DNA-binding transcriptional regulator, AcrR family</fullName>
    </submittedName>
</protein>
<dbReference type="Pfam" id="PF00440">
    <property type="entry name" value="TetR_N"/>
    <property type="match status" value="1"/>
</dbReference>
<accession>A0A1H4TL24</accession>
<dbReference type="SUPFAM" id="SSF46689">
    <property type="entry name" value="Homeodomain-like"/>
    <property type="match status" value="1"/>
</dbReference>
<dbReference type="Gene3D" id="1.10.357.10">
    <property type="entry name" value="Tetracycline Repressor, domain 2"/>
    <property type="match status" value="1"/>
</dbReference>
<evidence type="ECO:0000256" key="1">
    <source>
        <dbReference type="ARBA" id="ARBA00023015"/>
    </source>
</evidence>
<evidence type="ECO:0000259" key="5">
    <source>
        <dbReference type="PROSITE" id="PS50977"/>
    </source>
</evidence>
<dbReference type="InterPro" id="IPR036271">
    <property type="entry name" value="Tet_transcr_reg_TetR-rel_C_sf"/>
</dbReference>
<dbReference type="Pfam" id="PF21597">
    <property type="entry name" value="TetR_C_43"/>
    <property type="match status" value="1"/>
</dbReference>